<name>A0A6I0FG02_9FIRM</name>
<evidence type="ECO:0000313" key="2">
    <source>
        <dbReference type="Proteomes" id="UP000432715"/>
    </source>
</evidence>
<evidence type="ECO:0008006" key="3">
    <source>
        <dbReference type="Google" id="ProtNLM"/>
    </source>
</evidence>
<dbReference type="EMBL" id="WBZC01000010">
    <property type="protein sequence ID" value="KAB3537308.1"/>
    <property type="molecule type" value="Genomic_DNA"/>
</dbReference>
<proteinExistence type="predicted"/>
<comment type="caution">
    <text evidence="1">The sequence shown here is derived from an EMBL/GenBank/DDBJ whole genome shotgun (WGS) entry which is preliminary data.</text>
</comment>
<sequence length="340" mass="40136">MEFLLCSSNNDLFNIYMDDKNQIRCLSSTKNKWTDSHLITQDTSHSFAATIDPKDNIHLFNTEDKNRINYYIYKKKKWLQKASLSLSLKEEKLLYPYCIYHDSYTYLFFYQKELQKNICRLKVIKFEKNKAVEATVLSVDFQGFVNPFKVFSIDKSIYVLFTSLVENKEEIFLVKLNEATKEWEKPFKITDTSVNKLYLDGVIDNTNSLHITWCNYDKDQLSVNYTKLDLKENKILIEPKQLSENKLNCSYPHILFYNDVAFVIWYQYNHLVKCTSQDYGENWSSVKIIEKSKLVNFKRYKFVTNNNMNRIIGDSFYGTLYPTIQFLGLGGDIDDEISTS</sequence>
<reference evidence="1 2" key="1">
    <citation type="submission" date="2019-10" db="EMBL/GenBank/DDBJ databases">
        <title>Alkaliphilus serpentinus sp. nov. and Alkaliphilus pronyensis sp. nov., two novel anaerobic alkaliphilic species isolated from the serpentinized-hosted hydrothermal field of the Prony Bay (New Caledonia).</title>
        <authorList>
            <person name="Postec A."/>
        </authorList>
    </citation>
    <scope>NUCLEOTIDE SEQUENCE [LARGE SCALE GENOMIC DNA]</scope>
    <source>
        <strain evidence="1 2">LacV</strain>
    </source>
</reference>
<keyword evidence="2" id="KW-1185">Reference proteome</keyword>
<evidence type="ECO:0000313" key="1">
    <source>
        <dbReference type="EMBL" id="KAB3537308.1"/>
    </source>
</evidence>
<protein>
    <recommendedName>
        <fullName evidence="3">Exo-alpha-sialidase</fullName>
    </recommendedName>
</protein>
<dbReference type="Proteomes" id="UP000432715">
    <property type="component" value="Unassembled WGS sequence"/>
</dbReference>
<gene>
    <name evidence="1" type="ORF">F8154_03170</name>
</gene>
<dbReference type="AlphaFoldDB" id="A0A6I0FG02"/>
<organism evidence="1 2">
    <name type="scientific">Alkaliphilus pronyensis</name>
    <dbReference type="NCBI Taxonomy" id="1482732"/>
    <lineage>
        <taxon>Bacteria</taxon>
        <taxon>Bacillati</taxon>
        <taxon>Bacillota</taxon>
        <taxon>Clostridia</taxon>
        <taxon>Peptostreptococcales</taxon>
        <taxon>Natronincolaceae</taxon>
        <taxon>Alkaliphilus</taxon>
    </lineage>
</organism>
<accession>A0A6I0FG02</accession>